<evidence type="ECO:0000256" key="1">
    <source>
        <dbReference type="SAM" id="Phobius"/>
    </source>
</evidence>
<sequence>MQRSQIVIVVLLVLNLVATCWFGVNQGGVSPKERASLNALPAVFTDAEKARLYNRFQRMFNAGDFEGLYDIFSPVAKAQFSEEKAIKEFSRLKQYYDEVSGGVFQYSEFAGNKGSNNYYNLYFSVKFSDESELDRSGILKITVATDGDSYEVYGIRLN</sequence>
<dbReference type="RefSeq" id="WP_353294604.1">
    <property type="nucleotide sequence ID" value="NZ_BAABWH010000004.1"/>
</dbReference>
<keyword evidence="3" id="KW-1185">Reference proteome</keyword>
<reference evidence="2 3" key="1">
    <citation type="submission" date="2024-04" db="EMBL/GenBank/DDBJ databases">
        <title>Draft genome sequence of Thalassolituus maritimus NBRC 116585.</title>
        <authorList>
            <person name="Miyakawa T."/>
            <person name="Kusuya Y."/>
            <person name="Miura T."/>
        </authorList>
    </citation>
    <scope>NUCLEOTIDE SEQUENCE [LARGE SCALE GENOMIC DNA]</scope>
    <source>
        <strain evidence="2 3">5NW40-0001</strain>
    </source>
</reference>
<keyword evidence="1" id="KW-1133">Transmembrane helix</keyword>
<evidence type="ECO:0000313" key="3">
    <source>
        <dbReference type="Proteomes" id="UP001481413"/>
    </source>
</evidence>
<comment type="caution">
    <text evidence="2">The sequence shown here is derived from an EMBL/GenBank/DDBJ whole genome shotgun (WGS) entry which is preliminary data.</text>
</comment>
<gene>
    <name evidence="2" type="ORF">NBRC116585_17070</name>
</gene>
<protein>
    <recommendedName>
        <fullName evidence="4">DUF4019 domain-containing protein</fullName>
    </recommendedName>
</protein>
<evidence type="ECO:0008006" key="4">
    <source>
        <dbReference type="Google" id="ProtNLM"/>
    </source>
</evidence>
<dbReference type="EMBL" id="BAABWH010000004">
    <property type="protein sequence ID" value="GAA6145589.1"/>
    <property type="molecule type" value="Genomic_DNA"/>
</dbReference>
<keyword evidence="1" id="KW-0812">Transmembrane</keyword>
<dbReference type="Proteomes" id="UP001481413">
    <property type="component" value="Unassembled WGS sequence"/>
</dbReference>
<evidence type="ECO:0000313" key="2">
    <source>
        <dbReference type="EMBL" id="GAA6145589.1"/>
    </source>
</evidence>
<organism evidence="2 3">
    <name type="scientific">Thalassolituus maritimus</name>
    <dbReference type="NCBI Taxonomy" id="484498"/>
    <lineage>
        <taxon>Bacteria</taxon>
        <taxon>Pseudomonadati</taxon>
        <taxon>Pseudomonadota</taxon>
        <taxon>Gammaproteobacteria</taxon>
        <taxon>Oceanospirillales</taxon>
        <taxon>Oceanospirillaceae</taxon>
        <taxon>Thalassolituus</taxon>
    </lineage>
</organism>
<accession>A0ABP9ZZK8</accession>
<feature type="transmembrane region" description="Helical" evidence="1">
    <location>
        <begin position="6"/>
        <end position="24"/>
    </location>
</feature>
<name>A0ABP9ZZK8_9GAMM</name>
<keyword evidence="1" id="KW-0472">Membrane</keyword>
<proteinExistence type="predicted"/>